<sequence length="135" mass="14248">MTMTEAPVAFTSSSYIVMGKNRWTEIMMTIPGAVTMVGILGVMLLRVEIKESGGDRKTKVVCVVIRNSQASSGGDGPFAATGGEEFQCSGELCDDRGSLRLECDDRGSRRSAVGDEEAAAGDEEVVGEIGGSFCR</sequence>
<keyword evidence="1" id="KW-0812">Transmembrane</keyword>
<evidence type="ECO:0000313" key="2">
    <source>
        <dbReference type="EMBL" id="KAD1521170.1"/>
    </source>
</evidence>
<feature type="transmembrane region" description="Helical" evidence="1">
    <location>
        <begin position="26"/>
        <end position="47"/>
    </location>
</feature>
<dbReference type="EMBL" id="SZYD01000706">
    <property type="protein sequence ID" value="KAD1521170.1"/>
    <property type="molecule type" value="Genomic_DNA"/>
</dbReference>
<accession>A0A5N6LH67</accession>
<keyword evidence="1" id="KW-1133">Transmembrane helix</keyword>
<evidence type="ECO:0000313" key="3">
    <source>
        <dbReference type="Proteomes" id="UP000326396"/>
    </source>
</evidence>
<evidence type="ECO:0000256" key="1">
    <source>
        <dbReference type="SAM" id="Phobius"/>
    </source>
</evidence>
<keyword evidence="1" id="KW-0472">Membrane</keyword>
<dbReference type="Proteomes" id="UP000326396">
    <property type="component" value="Unassembled WGS sequence"/>
</dbReference>
<protein>
    <submittedName>
        <fullName evidence="2">Uncharacterized protein</fullName>
    </submittedName>
</protein>
<comment type="caution">
    <text evidence="2">The sequence shown here is derived from an EMBL/GenBank/DDBJ whole genome shotgun (WGS) entry which is preliminary data.</text>
</comment>
<reference evidence="2 3" key="1">
    <citation type="submission" date="2019-05" db="EMBL/GenBank/DDBJ databases">
        <title>Mikania micrantha, genome provides insights into the molecular mechanism of rapid growth.</title>
        <authorList>
            <person name="Liu B."/>
        </authorList>
    </citation>
    <scope>NUCLEOTIDE SEQUENCE [LARGE SCALE GENOMIC DNA]</scope>
    <source>
        <strain evidence="2">NLD-2019</strain>
        <tissue evidence="2">Leaf</tissue>
    </source>
</reference>
<keyword evidence="3" id="KW-1185">Reference proteome</keyword>
<name>A0A5N6LH67_9ASTR</name>
<dbReference type="AlphaFoldDB" id="A0A5N6LH67"/>
<organism evidence="2 3">
    <name type="scientific">Mikania micrantha</name>
    <name type="common">bitter vine</name>
    <dbReference type="NCBI Taxonomy" id="192012"/>
    <lineage>
        <taxon>Eukaryota</taxon>
        <taxon>Viridiplantae</taxon>
        <taxon>Streptophyta</taxon>
        <taxon>Embryophyta</taxon>
        <taxon>Tracheophyta</taxon>
        <taxon>Spermatophyta</taxon>
        <taxon>Magnoliopsida</taxon>
        <taxon>eudicotyledons</taxon>
        <taxon>Gunneridae</taxon>
        <taxon>Pentapetalae</taxon>
        <taxon>asterids</taxon>
        <taxon>campanulids</taxon>
        <taxon>Asterales</taxon>
        <taxon>Asteraceae</taxon>
        <taxon>Asteroideae</taxon>
        <taxon>Heliantheae alliance</taxon>
        <taxon>Eupatorieae</taxon>
        <taxon>Mikania</taxon>
    </lineage>
</organism>
<proteinExistence type="predicted"/>
<gene>
    <name evidence="2" type="ORF">E3N88_42685</name>
</gene>